<reference evidence="2 3" key="1">
    <citation type="submission" date="2017-09" db="EMBL/GenBank/DDBJ databases">
        <title>Depth-based differentiation of microbial function through sediment-hosted aquifers and enrichment of novel symbionts in the deep terrestrial subsurface.</title>
        <authorList>
            <person name="Probst A.J."/>
            <person name="Ladd B."/>
            <person name="Jarett J.K."/>
            <person name="Geller-Mcgrath D.E."/>
            <person name="Sieber C.M."/>
            <person name="Emerson J.B."/>
            <person name="Anantharaman K."/>
            <person name="Thomas B.C."/>
            <person name="Malmstrom R."/>
            <person name="Stieglmeier M."/>
            <person name="Klingl A."/>
            <person name="Woyke T."/>
            <person name="Ryan C.M."/>
            <person name="Banfield J.F."/>
        </authorList>
    </citation>
    <scope>NUCLEOTIDE SEQUENCE [LARGE SCALE GENOMIC DNA]</scope>
    <source>
        <strain evidence="2">CG10_big_fil_rev_8_21_14_0_10_32_10</strain>
    </source>
</reference>
<dbReference type="AlphaFoldDB" id="A0A2H0R9M4"/>
<organism evidence="2 3">
    <name type="scientific">candidate division WWE3 bacterium CG10_big_fil_rev_8_21_14_0_10_32_10</name>
    <dbReference type="NCBI Taxonomy" id="1975090"/>
    <lineage>
        <taxon>Bacteria</taxon>
        <taxon>Katanobacteria</taxon>
    </lineage>
</organism>
<keyword evidence="1" id="KW-0472">Membrane</keyword>
<keyword evidence="1" id="KW-0812">Transmembrane</keyword>
<evidence type="ECO:0000313" key="2">
    <source>
        <dbReference type="EMBL" id="PIR43231.1"/>
    </source>
</evidence>
<evidence type="ECO:0000313" key="3">
    <source>
        <dbReference type="Proteomes" id="UP000230214"/>
    </source>
</evidence>
<protein>
    <submittedName>
        <fullName evidence="2">Uncharacterized protein</fullName>
    </submittedName>
</protein>
<gene>
    <name evidence="2" type="ORF">COV24_03710</name>
</gene>
<keyword evidence="1" id="KW-1133">Transmembrane helix</keyword>
<feature type="transmembrane region" description="Helical" evidence="1">
    <location>
        <begin position="12"/>
        <end position="34"/>
    </location>
</feature>
<name>A0A2H0R9M4_UNCKA</name>
<comment type="caution">
    <text evidence="2">The sequence shown here is derived from an EMBL/GenBank/DDBJ whole genome shotgun (WGS) entry which is preliminary data.</text>
</comment>
<dbReference type="Proteomes" id="UP000230214">
    <property type="component" value="Unassembled WGS sequence"/>
</dbReference>
<dbReference type="EMBL" id="PCXU01000031">
    <property type="protein sequence ID" value="PIR43231.1"/>
    <property type="molecule type" value="Genomic_DNA"/>
</dbReference>
<proteinExistence type="predicted"/>
<evidence type="ECO:0000256" key="1">
    <source>
        <dbReference type="SAM" id="Phobius"/>
    </source>
</evidence>
<accession>A0A2H0R9M4</accession>
<sequence>MKLPKQLTTVTPFSKILFAVLFITLPFLGFWLGMEYEKATLPTGYYQELRKQCNKNDNLMTTFYKRIGKISGCCEASIDSMEAGRYKLAENGTCPTGFTLNSLLCIDSYKWCESAASPTPTPNQTAEWKTYRNEKYGFEFEYPTSWFTQSTNVEEGGYINFFLEGTVPYLTNNDKSGNEVLRILIYGDENVFEGLKQVVPAPTNTLVGGKQALKNNDQIDILIGTTEKKVLHLDIGEVRQSILGYILSTFRFGTMGDRYQTLEGCEQQTGDKCFPAGSVMLTGTVLGNKEEKDSSDINIDRYLLIRTKDGIQRKIVYYHSSMYEACVTENSDTGQAITVGQTVEVLGDPTDDAHIEIWTCFSNDYYVKVLE</sequence>